<dbReference type="InterPro" id="IPR050984">
    <property type="entry name" value="Gfo/Idh/MocA_domain"/>
</dbReference>
<evidence type="ECO:0000256" key="6">
    <source>
        <dbReference type="SAM" id="MobiDB-lite"/>
    </source>
</evidence>
<accession>A0AAW2Z2Z1</accession>
<comment type="caution">
    <text evidence="9">The sequence shown here is derived from an EMBL/GenBank/DDBJ whole genome shotgun (WGS) entry which is preliminary data.</text>
</comment>
<evidence type="ECO:0000256" key="1">
    <source>
        <dbReference type="ARBA" id="ARBA00010928"/>
    </source>
</evidence>
<dbReference type="SUPFAM" id="SSF55347">
    <property type="entry name" value="Glyceraldehyde-3-phosphate dehydrogenase-like, C-terminal domain"/>
    <property type="match status" value="1"/>
</dbReference>
<organism evidence="9 10">
    <name type="scientific">Acrasis kona</name>
    <dbReference type="NCBI Taxonomy" id="1008807"/>
    <lineage>
        <taxon>Eukaryota</taxon>
        <taxon>Discoba</taxon>
        <taxon>Heterolobosea</taxon>
        <taxon>Tetramitia</taxon>
        <taxon>Eutetramitia</taxon>
        <taxon>Acrasidae</taxon>
        <taxon>Acrasis</taxon>
    </lineage>
</organism>
<dbReference type="Pfam" id="PF01408">
    <property type="entry name" value="GFO_IDH_MocA"/>
    <property type="match status" value="1"/>
</dbReference>
<dbReference type="InterPro" id="IPR055170">
    <property type="entry name" value="GFO_IDH_MocA-like_dom"/>
</dbReference>
<evidence type="ECO:0000259" key="7">
    <source>
        <dbReference type="Pfam" id="PF01408"/>
    </source>
</evidence>
<feature type="domain" description="GFO/IDH/MocA-like oxidoreductase" evidence="8">
    <location>
        <begin position="142"/>
        <end position="259"/>
    </location>
</feature>
<comment type="similarity">
    <text evidence="1">Belongs to the Gfo/Idh/MocA family.</text>
</comment>
<dbReference type="EC" id="1.1.1.179" evidence="3"/>
<name>A0AAW2Z2Z1_9EUKA</name>
<sequence>MTAKKITGDKVRYGVVAGGNISQAAFMPGVDQTGNSVMTALVTSDPTKADELASKYNLKSYSYEEFDKLLQEDVVDAFYIATPNFMHRQFAEPALKAGYHVLLEKPMEVSVEDCQAIINASEQSGAKLMIAYRLHFEPATLELQRKCREGDFGDLRFFSSIFSQPLDTDNHRAKYDYWAGPVPDMGTYPINAVRNVFNSEPIEVSATGIRTPDRGFEGDFDDIVQVTLKFPGERIAQFVVSYTGESSERYQVVGTKGMADMKPCYFFGPGVKLKYTTSIDKKEETFEHENTDQFSGETHYFSECIIQNIQPECDGEEGLLDVRIMEAVKKALETGEKQKLAPLQRLRTTQESQARKFPQVTPPKHMIGKDSDKPAE</sequence>
<dbReference type="AlphaFoldDB" id="A0AAW2Z2Z1"/>
<dbReference type="PANTHER" id="PTHR22604:SF105">
    <property type="entry name" value="TRANS-1,2-DIHYDROBENZENE-1,2-DIOL DEHYDROGENASE"/>
    <property type="match status" value="1"/>
</dbReference>
<dbReference type="Gene3D" id="3.30.360.10">
    <property type="entry name" value="Dihydrodipicolinate Reductase, domain 2"/>
    <property type="match status" value="1"/>
</dbReference>
<comment type="catalytic activity">
    <reaction evidence="5">
        <text>D-xylose + NADP(+) = D-xylono-1,5-lactone + NADPH + H(+)</text>
        <dbReference type="Rhea" id="RHEA:22000"/>
        <dbReference type="ChEBI" id="CHEBI:15378"/>
        <dbReference type="ChEBI" id="CHEBI:15867"/>
        <dbReference type="ChEBI" id="CHEBI:53455"/>
        <dbReference type="ChEBI" id="CHEBI:57783"/>
        <dbReference type="ChEBI" id="CHEBI:58349"/>
        <dbReference type="EC" id="1.1.1.179"/>
    </reaction>
</comment>
<evidence type="ECO:0000256" key="4">
    <source>
        <dbReference type="ARBA" id="ARBA00042988"/>
    </source>
</evidence>
<keyword evidence="10" id="KW-1185">Reference proteome</keyword>
<dbReference type="Gene3D" id="3.40.50.720">
    <property type="entry name" value="NAD(P)-binding Rossmann-like Domain"/>
    <property type="match status" value="1"/>
</dbReference>
<dbReference type="InterPro" id="IPR036291">
    <property type="entry name" value="NAD(P)-bd_dom_sf"/>
</dbReference>
<dbReference type="GO" id="GO:0047837">
    <property type="term" value="F:D-xylose 1-dehydrogenase (NADP+) activity"/>
    <property type="evidence" value="ECO:0007669"/>
    <property type="project" value="UniProtKB-EC"/>
</dbReference>
<reference evidence="9 10" key="1">
    <citation type="submission" date="2024-03" db="EMBL/GenBank/DDBJ databases">
        <title>The Acrasis kona genome and developmental transcriptomes reveal deep origins of eukaryotic multicellular pathways.</title>
        <authorList>
            <person name="Sheikh S."/>
            <person name="Fu C.-J."/>
            <person name="Brown M.W."/>
            <person name="Baldauf S.L."/>
        </authorList>
    </citation>
    <scope>NUCLEOTIDE SEQUENCE [LARGE SCALE GENOMIC DNA]</scope>
    <source>
        <strain evidence="9 10">ATCC MYA-3509</strain>
    </source>
</reference>
<dbReference type="Pfam" id="PF22725">
    <property type="entry name" value="GFO_IDH_MocA_C3"/>
    <property type="match status" value="1"/>
</dbReference>
<feature type="domain" description="Gfo/Idh/MocA-like oxidoreductase N-terminal" evidence="7">
    <location>
        <begin position="11"/>
        <end position="132"/>
    </location>
</feature>
<dbReference type="InterPro" id="IPR008354">
    <property type="entry name" value="Glc-Fru_OxRdtase_bac"/>
</dbReference>
<evidence type="ECO:0000256" key="2">
    <source>
        <dbReference type="ARBA" id="ARBA00023002"/>
    </source>
</evidence>
<dbReference type="SUPFAM" id="SSF51735">
    <property type="entry name" value="NAD(P)-binding Rossmann-fold domains"/>
    <property type="match status" value="1"/>
</dbReference>
<evidence type="ECO:0000256" key="3">
    <source>
        <dbReference type="ARBA" id="ARBA00038984"/>
    </source>
</evidence>
<evidence type="ECO:0000256" key="5">
    <source>
        <dbReference type="ARBA" id="ARBA00049233"/>
    </source>
</evidence>
<gene>
    <name evidence="9" type="ORF">AKO1_013973</name>
</gene>
<protein>
    <recommendedName>
        <fullName evidence="3">D-xylose 1-dehydrogenase (NADP(+), D-xylono-1,5-lactone-forming)</fullName>
        <ecNumber evidence="3">1.1.1.179</ecNumber>
    </recommendedName>
    <alternativeName>
        <fullName evidence="4">D-xylose-NADP dehydrogenase</fullName>
    </alternativeName>
</protein>
<dbReference type="EMBL" id="JAOPGA020000974">
    <property type="protein sequence ID" value="KAL0483679.1"/>
    <property type="molecule type" value="Genomic_DNA"/>
</dbReference>
<evidence type="ECO:0000313" key="9">
    <source>
        <dbReference type="EMBL" id="KAL0483679.1"/>
    </source>
</evidence>
<feature type="region of interest" description="Disordered" evidence="6">
    <location>
        <begin position="338"/>
        <end position="376"/>
    </location>
</feature>
<evidence type="ECO:0000313" key="10">
    <source>
        <dbReference type="Proteomes" id="UP001431209"/>
    </source>
</evidence>
<keyword evidence="2" id="KW-0560">Oxidoreductase</keyword>
<evidence type="ECO:0000259" key="8">
    <source>
        <dbReference type="Pfam" id="PF22725"/>
    </source>
</evidence>
<dbReference type="GO" id="GO:0000166">
    <property type="term" value="F:nucleotide binding"/>
    <property type="evidence" value="ECO:0007669"/>
    <property type="project" value="InterPro"/>
</dbReference>
<dbReference type="PRINTS" id="PR01775">
    <property type="entry name" value="GLFROXRDTASE"/>
</dbReference>
<dbReference type="PANTHER" id="PTHR22604">
    <property type="entry name" value="OXIDOREDUCTASES"/>
    <property type="match status" value="1"/>
</dbReference>
<proteinExistence type="inferred from homology"/>
<feature type="compositionally biased region" description="Basic and acidic residues" evidence="6">
    <location>
        <begin position="367"/>
        <end position="376"/>
    </location>
</feature>
<dbReference type="InterPro" id="IPR000683">
    <property type="entry name" value="Gfo/Idh/MocA-like_OxRdtase_N"/>
</dbReference>
<dbReference type="Proteomes" id="UP001431209">
    <property type="component" value="Unassembled WGS sequence"/>
</dbReference>